<evidence type="ECO:0000256" key="4">
    <source>
        <dbReference type="ARBA" id="ARBA00022692"/>
    </source>
</evidence>
<evidence type="ECO:0000256" key="1">
    <source>
        <dbReference type="ARBA" id="ARBA00004651"/>
    </source>
</evidence>
<evidence type="ECO:0000256" key="7">
    <source>
        <dbReference type="SAM" id="Phobius"/>
    </source>
</evidence>
<sequence>EAALIDGANRSQIFFRITIPLIRPVIAVSIILRGVEACKVFDKAFILTGGGPGNSTEVIDLFTYRAAFVKYNFSYAAALCVVLFIIMLIFGILYWNFVIGKQSND</sequence>
<keyword evidence="5 7" id="KW-1133">Transmembrane helix</keyword>
<name>X1ARM4_9ZZZZ</name>
<dbReference type="GO" id="GO:0005886">
    <property type="term" value="C:plasma membrane"/>
    <property type="evidence" value="ECO:0007669"/>
    <property type="project" value="UniProtKB-SubCell"/>
</dbReference>
<dbReference type="AlphaFoldDB" id="X1ARM4"/>
<evidence type="ECO:0000256" key="6">
    <source>
        <dbReference type="ARBA" id="ARBA00023136"/>
    </source>
</evidence>
<proteinExistence type="predicted"/>
<feature type="domain" description="ABC transmembrane type-1" evidence="8">
    <location>
        <begin position="1"/>
        <end position="94"/>
    </location>
</feature>
<comment type="subcellular location">
    <subcellularLocation>
        <location evidence="1">Cell membrane</location>
        <topology evidence="1">Multi-pass membrane protein</topology>
    </subcellularLocation>
</comment>
<dbReference type="InterPro" id="IPR035906">
    <property type="entry name" value="MetI-like_sf"/>
</dbReference>
<dbReference type="EMBL" id="BART01012789">
    <property type="protein sequence ID" value="GAG85380.1"/>
    <property type="molecule type" value="Genomic_DNA"/>
</dbReference>
<dbReference type="Pfam" id="PF00528">
    <property type="entry name" value="BPD_transp_1"/>
    <property type="match status" value="1"/>
</dbReference>
<keyword evidence="4 7" id="KW-0812">Transmembrane</keyword>
<dbReference type="PANTHER" id="PTHR30193:SF37">
    <property type="entry name" value="INNER MEMBRANE ABC TRANSPORTER PERMEASE PROTEIN YCJO"/>
    <property type="match status" value="1"/>
</dbReference>
<dbReference type="InterPro" id="IPR000515">
    <property type="entry name" value="MetI-like"/>
</dbReference>
<dbReference type="SUPFAM" id="SSF161098">
    <property type="entry name" value="MetI-like"/>
    <property type="match status" value="1"/>
</dbReference>
<dbReference type="PROSITE" id="PS50928">
    <property type="entry name" value="ABC_TM1"/>
    <property type="match status" value="1"/>
</dbReference>
<comment type="caution">
    <text evidence="9">The sequence shown here is derived from an EMBL/GenBank/DDBJ whole genome shotgun (WGS) entry which is preliminary data.</text>
</comment>
<evidence type="ECO:0000256" key="2">
    <source>
        <dbReference type="ARBA" id="ARBA00022448"/>
    </source>
</evidence>
<dbReference type="Gene3D" id="1.10.3720.10">
    <property type="entry name" value="MetI-like"/>
    <property type="match status" value="1"/>
</dbReference>
<dbReference type="CDD" id="cd06261">
    <property type="entry name" value="TM_PBP2"/>
    <property type="match status" value="1"/>
</dbReference>
<dbReference type="GO" id="GO:0055085">
    <property type="term" value="P:transmembrane transport"/>
    <property type="evidence" value="ECO:0007669"/>
    <property type="project" value="InterPro"/>
</dbReference>
<protein>
    <recommendedName>
        <fullName evidence="8">ABC transmembrane type-1 domain-containing protein</fullName>
    </recommendedName>
</protein>
<keyword evidence="2" id="KW-0813">Transport</keyword>
<organism evidence="9">
    <name type="scientific">marine sediment metagenome</name>
    <dbReference type="NCBI Taxonomy" id="412755"/>
    <lineage>
        <taxon>unclassified sequences</taxon>
        <taxon>metagenomes</taxon>
        <taxon>ecological metagenomes</taxon>
    </lineage>
</organism>
<accession>X1ARM4</accession>
<feature type="transmembrane region" description="Helical" evidence="7">
    <location>
        <begin position="73"/>
        <end position="95"/>
    </location>
</feature>
<gene>
    <name evidence="9" type="ORF">S01H4_26496</name>
</gene>
<feature type="non-terminal residue" evidence="9">
    <location>
        <position position="1"/>
    </location>
</feature>
<keyword evidence="6 7" id="KW-0472">Membrane</keyword>
<dbReference type="InterPro" id="IPR051393">
    <property type="entry name" value="ABC_transporter_permease"/>
</dbReference>
<evidence type="ECO:0000259" key="8">
    <source>
        <dbReference type="PROSITE" id="PS50928"/>
    </source>
</evidence>
<evidence type="ECO:0000313" key="9">
    <source>
        <dbReference type="EMBL" id="GAG85380.1"/>
    </source>
</evidence>
<evidence type="ECO:0000256" key="3">
    <source>
        <dbReference type="ARBA" id="ARBA00022475"/>
    </source>
</evidence>
<keyword evidence="3" id="KW-1003">Cell membrane</keyword>
<reference evidence="9" key="1">
    <citation type="journal article" date="2014" name="Front. Microbiol.">
        <title>High frequency of phylogenetically diverse reductive dehalogenase-homologous genes in deep subseafloor sedimentary metagenomes.</title>
        <authorList>
            <person name="Kawai M."/>
            <person name="Futagami T."/>
            <person name="Toyoda A."/>
            <person name="Takaki Y."/>
            <person name="Nishi S."/>
            <person name="Hori S."/>
            <person name="Arai W."/>
            <person name="Tsubouchi T."/>
            <person name="Morono Y."/>
            <person name="Uchiyama I."/>
            <person name="Ito T."/>
            <person name="Fujiyama A."/>
            <person name="Inagaki F."/>
            <person name="Takami H."/>
        </authorList>
    </citation>
    <scope>NUCLEOTIDE SEQUENCE</scope>
    <source>
        <strain evidence="9">Expedition CK06-06</strain>
    </source>
</reference>
<evidence type="ECO:0000256" key="5">
    <source>
        <dbReference type="ARBA" id="ARBA00022989"/>
    </source>
</evidence>
<dbReference type="PANTHER" id="PTHR30193">
    <property type="entry name" value="ABC TRANSPORTER PERMEASE PROTEIN"/>
    <property type="match status" value="1"/>
</dbReference>